<gene>
    <name evidence="1" type="ORF">UFOPK2824_00719</name>
</gene>
<reference evidence="1" key="1">
    <citation type="submission" date="2020-05" db="EMBL/GenBank/DDBJ databases">
        <authorList>
            <person name="Chiriac C."/>
            <person name="Salcher M."/>
            <person name="Ghai R."/>
            <person name="Kavagutti S V."/>
        </authorList>
    </citation>
    <scope>NUCLEOTIDE SEQUENCE</scope>
</reference>
<proteinExistence type="predicted"/>
<organism evidence="1">
    <name type="scientific">freshwater metagenome</name>
    <dbReference type="NCBI Taxonomy" id="449393"/>
    <lineage>
        <taxon>unclassified sequences</taxon>
        <taxon>metagenomes</taxon>
        <taxon>ecological metagenomes</taxon>
    </lineage>
</organism>
<dbReference type="EMBL" id="CAEZZD010000101">
    <property type="protein sequence ID" value="CAB4751384.1"/>
    <property type="molecule type" value="Genomic_DNA"/>
</dbReference>
<dbReference type="AlphaFoldDB" id="A0A6J6TXF2"/>
<evidence type="ECO:0000313" key="1">
    <source>
        <dbReference type="EMBL" id="CAB4751384.1"/>
    </source>
</evidence>
<accession>A0A6J6TXF2</accession>
<name>A0A6J6TXF2_9ZZZZ</name>
<sequence>MSVFPSDSDVVTVTPPGDEPVYLRYPSFAEWHSLAKAHRDLDGGTPSADLIARTLTVCMCDADGKPLGMESSKVLKLPHLRVMWIYNRCWETVLKSGDQVVQELEKNSAAGQD</sequence>
<protein>
    <submittedName>
        <fullName evidence="1">Unannotated protein</fullName>
    </submittedName>
</protein>